<evidence type="ECO:0000313" key="3">
    <source>
        <dbReference type="Proteomes" id="UP000690515"/>
    </source>
</evidence>
<gene>
    <name evidence="2" type="ORF">KCG35_10245</name>
</gene>
<organism evidence="2 3">
    <name type="scientific">Zooshikella harenae</name>
    <dbReference type="NCBI Taxonomy" id="2827238"/>
    <lineage>
        <taxon>Bacteria</taxon>
        <taxon>Pseudomonadati</taxon>
        <taxon>Pseudomonadota</taxon>
        <taxon>Gammaproteobacteria</taxon>
        <taxon>Oceanospirillales</taxon>
        <taxon>Zooshikellaceae</taxon>
        <taxon>Zooshikella</taxon>
    </lineage>
</organism>
<evidence type="ECO:0000313" key="2">
    <source>
        <dbReference type="EMBL" id="MBU2711439.1"/>
    </source>
</evidence>
<sequence>MSKEGKPQHSAEKVELKLSDQQRQTLSKTLGSDVAKRLDSIVLQREGSSINSLIVIN</sequence>
<reference evidence="2 3" key="1">
    <citation type="submission" date="2021-04" db="EMBL/GenBank/DDBJ databases">
        <authorList>
            <person name="Pira H."/>
            <person name="Risdian C."/>
            <person name="Wink J."/>
        </authorList>
    </citation>
    <scope>NUCLEOTIDE SEQUENCE [LARGE SCALE GENOMIC DNA]</scope>
    <source>
        <strain evidence="2 3">WH53</strain>
    </source>
</reference>
<protein>
    <submittedName>
        <fullName evidence="2">Uncharacterized protein</fullName>
    </submittedName>
</protein>
<dbReference type="EMBL" id="JAGSOY010000019">
    <property type="protein sequence ID" value="MBU2711439.1"/>
    <property type="molecule type" value="Genomic_DNA"/>
</dbReference>
<feature type="compositionally biased region" description="Basic and acidic residues" evidence="1">
    <location>
        <begin position="1"/>
        <end position="20"/>
    </location>
</feature>
<dbReference type="RefSeq" id="WP_215819597.1">
    <property type="nucleotide sequence ID" value="NZ_JAGSOY010000019.1"/>
</dbReference>
<proteinExistence type="predicted"/>
<evidence type="ECO:0000256" key="1">
    <source>
        <dbReference type="SAM" id="MobiDB-lite"/>
    </source>
</evidence>
<dbReference type="Proteomes" id="UP000690515">
    <property type="component" value="Unassembled WGS sequence"/>
</dbReference>
<accession>A0ABS5ZBL0</accession>
<name>A0ABS5ZBL0_9GAMM</name>
<feature type="region of interest" description="Disordered" evidence="1">
    <location>
        <begin position="1"/>
        <end position="22"/>
    </location>
</feature>
<comment type="caution">
    <text evidence="2">The sequence shown here is derived from an EMBL/GenBank/DDBJ whole genome shotgun (WGS) entry which is preliminary data.</text>
</comment>
<keyword evidence="3" id="KW-1185">Reference proteome</keyword>